<gene>
    <name evidence="2" type="ORF">RX402_04225</name>
</gene>
<comment type="caution">
    <text evidence="2">The sequence shown here is derived from an EMBL/GenBank/DDBJ whole genome shotgun (WGS) entry which is preliminary data.</text>
</comment>
<dbReference type="RefSeq" id="WP_249237119.1">
    <property type="nucleotide sequence ID" value="NZ_CP094473.1"/>
</dbReference>
<dbReference type="EMBL" id="JAWHPR010000002">
    <property type="protein sequence ID" value="MDU8687957.1"/>
    <property type="molecule type" value="Genomic_DNA"/>
</dbReference>
<keyword evidence="3" id="KW-1185">Reference proteome</keyword>
<name>A0ABU3TXC7_9FIRM</name>
<accession>A0ABU3TXC7</accession>
<evidence type="ECO:0000256" key="1">
    <source>
        <dbReference type="SAM" id="MobiDB-lite"/>
    </source>
</evidence>
<evidence type="ECO:0000313" key="2">
    <source>
        <dbReference type="EMBL" id="MDU8687957.1"/>
    </source>
</evidence>
<proteinExistence type="predicted"/>
<feature type="compositionally biased region" description="Pro residues" evidence="1">
    <location>
        <begin position="44"/>
        <end position="54"/>
    </location>
</feature>
<evidence type="ECO:0000313" key="3">
    <source>
        <dbReference type="Proteomes" id="UP001263246"/>
    </source>
</evidence>
<organism evidence="2 3">
    <name type="scientific">Faecalibacterium wellingii</name>
    <dbReference type="NCBI Taxonomy" id="2929491"/>
    <lineage>
        <taxon>Bacteria</taxon>
        <taxon>Bacillati</taxon>
        <taxon>Bacillota</taxon>
        <taxon>Clostridia</taxon>
        <taxon>Eubacteriales</taxon>
        <taxon>Oscillospiraceae</taxon>
        <taxon>Faecalibacterium</taxon>
    </lineage>
</organism>
<feature type="compositionally biased region" description="Basic and acidic residues" evidence="1">
    <location>
        <begin position="30"/>
        <end position="41"/>
    </location>
</feature>
<protein>
    <submittedName>
        <fullName evidence="2">Uncharacterized protein</fullName>
    </submittedName>
</protein>
<reference evidence="2 3" key="1">
    <citation type="submission" date="2023-10" db="EMBL/GenBank/DDBJ databases">
        <title>Host Genetic Regulation of Human Gut Microbial Structural Variation.</title>
        <authorList>
            <person name="Harmsen H.J.M."/>
        </authorList>
    </citation>
    <scope>NUCLEOTIDE SEQUENCE [LARGE SCALE GENOMIC DNA]</scope>
    <source>
        <strain evidence="2 3">HTF-F</strain>
    </source>
</reference>
<feature type="region of interest" description="Disordered" evidence="1">
    <location>
        <begin position="1"/>
        <end position="54"/>
    </location>
</feature>
<dbReference type="Proteomes" id="UP001263246">
    <property type="component" value="Unassembled WGS sequence"/>
</dbReference>
<sequence length="54" mass="6194">MKKKQDRPLTAEMVTEETVLQPVDEAENNADSKIRTQERIKQRPLPPPPVKPTN</sequence>